<keyword evidence="2" id="KW-1185">Reference proteome</keyword>
<reference evidence="1" key="1">
    <citation type="submission" date="2023-10" db="EMBL/GenBank/DDBJ databases">
        <title>Chromosome-level genome of the transformable northern wattle, Acacia crassicarpa.</title>
        <authorList>
            <person name="Massaro I."/>
            <person name="Sinha N.R."/>
            <person name="Poethig S."/>
            <person name="Leichty A.R."/>
        </authorList>
    </citation>
    <scope>NUCLEOTIDE SEQUENCE</scope>
    <source>
        <strain evidence="1">Acra3RX</strain>
        <tissue evidence="1">Leaf</tissue>
    </source>
</reference>
<dbReference type="Proteomes" id="UP001293593">
    <property type="component" value="Unassembled WGS sequence"/>
</dbReference>
<sequence>MIDLCSFDEEILHDFGSLKPDATSSINWSDRNLEDIPQSDRIAKKKRENEAESIIVEQNAMVEEPMKKSKTELKRNHEVESSRGLLCCVLDNIGLEPQVERIGKYKSAGDQLARRTISLSSYIEMVDDIIRSQAEKLQQANELIG</sequence>
<organism evidence="1 2">
    <name type="scientific">Acacia crassicarpa</name>
    <name type="common">northern wattle</name>
    <dbReference type="NCBI Taxonomy" id="499986"/>
    <lineage>
        <taxon>Eukaryota</taxon>
        <taxon>Viridiplantae</taxon>
        <taxon>Streptophyta</taxon>
        <taxon>Embryophyta</taxon>
        <taxon>Tracheophyta</taxon>
        <taxon>Spermatophyta</taxon>
        <taxon>Magnoliopsida</taxon>
        <taxon>eudicotyledons</taxon>
        <taxon>Gunneridae</taxon>
        <taxon>Pentapetalae</taxon>
        <taxon>rosids</taxon>
        <taxon>fabids</taxon>
        <taxon>Fabales</taxon>
        <taxon>Fabaceae</taxon>
        <taxon>Caesalpinioideae</taxon>
        <taxon>mimosoid clade</taxon>
        <taxon>Acacieae</taxon>
        <taxon>Acacia</taxon>
    </lineage>
</organism>
<proteinExistence type="predicted"/>
<dbReference type="EMBL" id="JAWXYG010000002">
    <property type="protein sequence ID" value="KAK4279993.1"/>
    <property type="molecule type" value="Genomic_DNA"/>
</dbReference>
<comment type="caution">
    <text evidence="1">The sequence shown here is derived from an EMBL/GenBank/DDBJ whole genome shotgun (WGS) entry which is preliminary data.</text>
</comment>
<accession>A0AAE1TCL5</accession>
<evidence type="ECO:0000313" key="1">
    <source>
        <dbReference type="EMBL" id="KAK4279993.1"/>
    </source>
</evidence>
<dbReference type="AlphaFoldDB" id="A0AAE1TCL5"/>
<evidence type="ECO:0000313" key="2">
    <source>
        <dbReference type="Proteomes" id="UP001293593"/>
    </source>
</evidence>
<name>A0AAE1TCL5_9FABA</name>
<gene>
    <name evidence="1" type="ORF">QN277_011679</name>
</gene>
<protein>
    <submittedName>
        <fullName evidence="1">Uncharacterized protein</fullName>
    </submittedName>
</protein>